<dbReference type="EMBL" id="HG719250">
    <property type="protein sequence ID" value="CDJ57286.1"/>
    <property type="molecule type" value="Genomic_DNA"/>
</dbReference>
<keyword evidence="2" id="KW-1185">Reference proteome</keyword>
<reference evidence="1" key="2">
    <citation type="submission" date="2013-10" db="EMBL/GenBank/DDBJ databases">
        <authorList>
            <person name="Aslett M."/>
        </authorList>
    </citation>
    <scope>NUCLEOTIDE SEQUENCE [LARGE SCALE GENOMIC DNA]</scope>
    <source>
        <strain evidence="1">Weybridge</strain>
    </source>
</reference>
<evidence type="ECO:0000313" key="2">
    <source>
        <dbReference type="Proteomes" id="UP000030763"/>
    </source>
</evidence>
<protein>
    <submittedName>
        <fullName evidence="1">Uncharacterized protein</fullName>
    </submittedName>
</protein>
<gene>
    <name evidence="1" type="ORF">EMWEY_00033560</name>
</gene>
<dbReference type="GeneID" id="25337342"/>
<dbReference type="PROSITE" id="PS51257">
    <property type="entry name" value="PROKAR_LIPOPROTEIN"/>
    <property type="match status" value="1"/>
</dbReference>
<dbReference type="OMA" id="FGAARTH"/>
<proteinExistence type="predicted"/>
<dbReference type="AlphaFoldDB" id="U6LZV9"/>
<dbReference type="Proteomes" id="UP000030763">
    <property type="component" value="Unassembled WGS sequence"/>
</dbReference>
<dbReference type="VEuPathDB" id="ToxoDB:EMWEY_00033560"/>
<dbReference type="OrthoDB" id="347199at2759"/>
<organism evidence="1 2">
    <name type="scientific">Eimeria maxima</name>
    <name type="common">Coccidian parasite</name>
    <dbReference type="NCBI Taxonomy" id="5804"/>
    <lineage>
        <taxon>Eukaryota</taxon>
        <taxon>Sar</taxon>
        <taxon>Alveolata</taxon>
        <taxon>Apicomplexa</taxon>
        <taxon>Conoidasida</taxon>
        <taxon>Coccidia</taxon>
        <taxon>Eucoccidiorida</taxon>
        <taxon>Eimeriorina</taxon>
        <taxon>Eimeriidae</taxon>
        <taxon>Eimeria</taxon>
    </lineage>
</organism>
<name>U6LZV9_EIMMA</name>
<evidence type="ECO:0000313" key="1">
    <source>
        <dbReference type="EMBL" id="CDJ57286.1"/>
    </source>
</evidence>
<reference evidence="1" key="1">
    <citation type="submission" date="2013-10" db="EMBL/GenBank/DDBJ databases">
        <title>Genomic analysis of the causative agents of coccidiosis in chickens.</title>
        <authorList>
            <person name="Reid A.J."/>
            <person name="Blake D."/>
            <person name="Billington K."/>
            <person name="Browne H."/>
            <person name="Dunn M."/>
            <person name="Hung S."/>
            <person name="Kawahara F."/>
            <person name="Miranda-Saavedra D."/>
            <person name="Mourier T."/>
            <person name="Nagra H."/>
            <person name="Otto T.D."/>
            <person name="Rawlings N."/>
            <person name="Sanchez A."/>
            <person name="Sanders M."/>
            <person name="Subramaniam C."/>
            <person name="Tay Y."/>
            <person name="Dear P."/>
            <person name="Doerig C."/>
            <person name="Gruber A."/>
            <person name="Parkinson J."/>
            <person name="Shirley M."/>
            <person name="Wan K.L."/>
            <person name="Berriman M."/>
            <person name="Tomley F."/>
            <person name="Pain A."/>
        </authorList>
    </citation>
    <scope>NUCLEOTIDE SEQUENCE [LARGE SCALE GENOMIC DNA]</scope>
    <source>
        <strain evidence="1">Weybridge</strain>
    </source>
</reference>
<dbReference type="RefSeq" id="XP_013333936.1">
    <property type="nucleotide sequence ID" value="XM_013478482.1"/>
</dbReference>
<accession>U6LZV9</accession>
<sequence length="245" mass="26424">MGFQKALKTPGTTATHWACFLQSCLLLAGVLFLGGKEEVLAALFERSYMGERPTPLQPQFGFRSGWTQLRKPLGGRSCSTDFLPLKHRLEPSFLSSWTSPSPEIAEASVAGDWDVSGKLQEGAQGGGSRLAAGNVAAGAIRRAAGAKEATAFVSILEALQRGRRLSLSLSTNRVAELSISKKFSLGTGLSVRGIWQGSWLRQVPQLGLGEASLYFSPFFPWRSHPLGAVEIKPHEDDPTVDTLLQ</sequence>